<evidence type="ECO:0000256" key="5">
    <source>
        <dbReference type="ARBA" id="ARBA00023315"/>
    </source>
</evidence>
<dbReference type="SUPFAM" id="SSF52151">
    <property type="entry name" value="FabD/lysophospholipase-like"/>
    <property type="match status" value="2"/>
</dbReference>
<dbReference type="InterPro" id="IPR032821">
    <property type="entry name" value="PKS_assoc"/>
</dbReference>
<evidence type="ECO:0000256" key="2">
    <source>
        <dbReference type="ARBA" id="ARBA00022553"/>
    </source>
</evidence>
<dbReference type="InterPro" id="IPR016036">
    <property type="entry name" value="Malonyl_transacylase_ACP-bd"/>
</dbReference>
<dbReference type="PROSITE" id="PS52004">
    <property type="entry name" value="KS3_2"/>
    <property type="match status" value="1"/>
</dbReference>
<dbReference type="Gene3D" id="3.30.70.3290">
    <property type="match status" value="2"/>
</dbReference>
<dbReference type="SUPFAM" id="SSF51735">
    <property type="entry name" value="NAD(P)-binding Rossmann-fold domains"/>
    <property type="match status" value="2"/>
</dbReference>
<dbReference type="FunFam" id="3.40.47.10:FF:000019">
    <property type="entry name" value="Polyketide synthase type I"/>
    <property type="match status" value="1"/>
</dbReference>
<dbReference type="PROSITE" id="PS00012">
    <property type="entry name" value="PHOSPHOPANTETHEINE"/>
    <property type="match status" value="1"/>
</dbReference>
<dbReference type="Gene3D" id="3.40.47.10">
    <property type="match status" value="1"/>
</dbReference>
<organism evidence="8 9">
    <name type="scientific">Actinoplanes awajinensis subsp. mycoplanecinus</name>
    <dbReference type="NCBI Taxonomy" id="135947"/>
    <lineage>
        <taxon>Bacteria</taxon>
        <taxon>Bacillati</taxon>
        <taxon>Actinomycetota</taxon>
        <taxon>Actinomycetes</taxon>
        <taxon>Micromonosporales</taxon>
        <taxon>Micromonosporaceae</taxon>
        <taxon>Actinoplanes</taxon>
    </lineage>
</organism>
<dbReference type="Gene3D" id="6.10.140.1830">
    <property type="match status" value="1"/>
</dbReference>
<feature type="domain" description="Carrier" evidence="6">
    <location>
        <begin position="796"/>
        <end position="871"/>
    </location>
</feature>
<feature type="domain" description="Ketosynthase family 3 (KS3)" evidence="7">
    <location>
        <begin position="890"/>
        <end position="1312"/>
    </location>
</feature>
<dbReference type="Pfam" id="PF02801">
    <property type="entry name" value="Ketoacyl-synt_C"/>
    <property type="match status" value="1"/>
</dbReference>
<keyword evidence="9" id="KW-1185">Reference proteome</keyword>
<dbReference type="Pfam" id="PF08659">
    <property type="entry name" value="KR"/>
    <property type="match status" value="2"/>
</dbReference>
<keyword evidence="1" id="KW-0596">Phosphopantetheine</keyword>
<name>A0A0X3V8A2_9ACTN</name>
<sequence>MVGHSIGEIAAAHVAGVLSLEDAATLVSARGRLMQALPAGGVMLAVQASEDEVRAAFPDVDIAAVNGPRAVVVSGIEADISPIEQQGWKTTRLRTSHAFHSRLMDPMLNEFRAVVTTLTFTGTGEWADPEYWVQHVRQPVRFADAIAALDGVTSFIELGPDGVLSAMVDGAVPMLRRDRDEATTALTALATLHVQGVEVDWTPLFAGVRPADLPTYAFQRQRYWLRSAPTATTDPAEAGLWDTVDRGDLTTFAAELGVDPGSSLDSVLPALASWRARGRDRTRSDRWRYRITWQAAPEPTPAALAGTWVLAGADPAGLNAVLTGHGATVLRLPSGTRDDLAAQLRTLEKPIAGVLATSGPLGESLALVQALGDADITAPLWLVTRSAVAVGRSDAHVRPEHALTWGFGRSVALERPESWGGLLDLPAELDRRSAPRVAAVLAGAYGPEDQIAVRGSGVHVRRLVPAPAPRGAIWRPRGTVLIAGGTGGLGAEVARWAAANGAERLILVSRRGAAAPGAADLLTELQAVLPATDAHASDHANRAAAEARPGDRADRAAVEAHASDRAAVEVHASDRADRAAVEVHACDLADRAAVEALLKAVGSVNVVVHAAGVSEEVALTDADPAHLDRVVRGKVDGALHLDELAGDVDAFVVFSSIAGVWGSGRQAAYGAANAALDALIARRRAAGRPGTAVAWGPWARVGMAAAEETAGQLRRHGLTPLDPARALAVLAGAVGAGEDQVTVADVRWDDFLPLFAASRARPLFALLPQATPAAAPEPTSGLAARLAGLTPADRQRTVLDLVRADVAAVLGHAGAGSVAPDRAFKDLGFDSLTAVELRNRLRTTTGVALPATLAFDHPSAERLAAFVLAEVTGVADAPEIHVPATAAADDDPVVIVGMGLRLPGGVESPEQYWDLLAGGAEGIGAFPTDRGWDLDRLYHPDPDHPGTFYAQQAGFLSGAGDFDAGLFGISPREATAMDPQQRLLLETSWEALERAGVDPRGLASQPVGVYVGAAFMGYGTDSADGLEGHLLTGTASSVISGRISYAFGLEGPAVTVDTACSSSLVALHLAAQALRSGECSMALVGGVTVMPTPDIFVEFSRQRGLAADGRCKSFGAGADGTGWSEGAGMLLVERLSTARAAGHEVLAVVRGTAVNQDGASNGLTAPNGPAQQRVIRQALANAGLTTADVDAVEAHGTGTTLGDPIEAQALLATYGQDRADGPLWLGSVKSNIGHTQAAAGVAGIAKMILAMRQETLPATLHAADPSPHIDWTTGQVELLTEAQPWAAGGRPRRAGVSAFGVSGTNAHVILEEPPASPQAQTEALILPVVPVLISGHTPEALEAQAIWTIDGDVLAIGAAAARRAALPHRAVLLGDTTIRGIAQPGRLAFLFTGQGAQRPGMGRGLYATFPAFADAYDAVAVHLDIDETAPSKSPSRHCCVPGVSSRTSWSATRSVRSRPRTCPGCCPSTTRPPWSPHGAV</sequence>
<dbReference type="InterPro" id="IPR014043">
    <property type="entry name" value="Acyl_transferase_dom"/>
</dbReference>
<dbReference type="Gene3D" id="1.10.1200.10">
    <property type="entry name" value="ACP-like"/>
    <property type="match status" value="1"/>
</dbReference>
<dbReference type="InterPro" id="IPR057326">
    <property type="entry name" value="KR_dom"/>
</dbReference>
<dbReference type="InterPro" id="IPR036736">
    <property type="entry name" value="ACP-like_sf"/>
</dbReference>
<dbReference type="GO" id="GO:0006633">
    <property type="term" value="P:fatty acid biosynthetic process"/>
    <property type="evidence" value="ECO:0007669"/>
    <property type="project" value="InterPro"/>
</dbReference>
<dbReference type="InterPro" id="IPR036291">
    <property type="entry name" value="NAD(P)-bd_dom_sf"/>
</dbReference>
<dbReference type="Gene3D" id="3.40.50.720">
    <property type="entry name" value="NAD(P)-binding Rossmann-like Domain"/>
    <property type="match status" value="2"/>
</dbReference>
<protein>
    <submittedName>
        <fullName evidence="8">Uncharacterized protein</fullName>
    </submittedName>
</protein>
<evidence type="ECO:0000256" key="1">
    <source>
        <dbReference type="ARBA" id="ARBA00022450"/>
    </source>
</evidence>
<dbReference type="InterPro" id="IPR013968">
    <property type="entry name" value="PKS_KR"/>
</dbReference>
<dbReference type="InterPro" id="IPR020806">
    <property type="entry name" value="PKS_PP-bd"/>
</dbReference>
<dbReference type="InterPro" id="IPR050091">
    <property type="entry name" value="PKS_NRPS_Biosynth_Enz"/>
</dbReference>
<dbReference type="Pfam" id="PF00698">
    <property type="entry name" value="Acyl_transf_1"/>
    <property type="match status" value="1"/>
</dbReference>
<dbReference type="SUPFAM" id="SSF55048">
    <property type="entry name" value="Probable ACP-binding domain of malonyl-CoA ACP transacylase"/>
    <property type="match status" value="1"/>
</dbReference>
<keyword evidence="5" id="KW-0012">Acyltransferase</keyword>
<dbReference type="InterPro" id="IPR014031">
    <property type="entry name" value="Ketoacyl_synth_C"/>
</dbReference>
<dbReference type="Pfam" id="PF00109">
    <property type="entry name" value="ketoacyl-synt"/>
    <property type="match status" value="1"/>
</dbReference>
<dbReference type="GO" id="GO:0004315">
    <property type="term" value="F:3-oxoacyl-[acyl-carrier-protein] synthase activity"/>
    <property type="evidence" value="ECO:0007669"/>
    <property type="project" value="InterPro"/>
</dbReference>
<dbReference type="InterPro" id="IPR014030">
    <property type="entry name" value="Ketoacyl_synth_N"/>
</dbReference>
<dbReference type="SMART" id="SM00825">
    <property type="entry name" value="PKS_KS"/>
    <property type="match status" value="1"/>
</dbReference>
<dbReference type="InterPro" id="IPR020841">
    <property type="entry name" value="PKS_Beta-ketoAc_synthase_dom"/>
</dbReference>
<dbReference type="SUPFAM" id="SSF47336">
    <property type="entry name" value="ACP-like"/>
    <property type="match status" value="1"/>
</dbReference>
<dbReference type="PANTHER" id="PTHR43775:SF51">
    <property type="entry name" value="INACTIVE PHENOLPHTHIOCEROL SYNTHESIS POLYKETIDE SYNTHASE TYPE I PKS1-RELATED"/>
    <property type="match status" value="1"/>
</dbReference>
<dbReference type="InterPro" id="IPR016035">
    <property type="entry name" value="Acyl_Trfase/lysoPLipase"/>
</dbReference>
<dbReference type="EMBL" id="LLZH01000023">
    <property type="protein sequence ID" value="KUL40804.1"/>
    <property type="molecule type" value="Genomic_DNA"/>
</dbReference>
<dbReference type="OrthoDB" id="9778690at2"/>
<dbReference type="SUPFAM" id="SSF53901">
    <property type="entry name" value="Thiolase-like"/>
    <property type="match status" value="1"/>
</dbReference>
<dbReference type="SMART" id="SM00823">
    <property type="entry name" value="PKS_PP"/>
    <property type="match status" value="1"/>
</dbReference>
<dbReference type="PROSITE" id="PS00606">
    <property type="entry name" value="KS3_1"/>
    <property type="match status" value="1"/>
</dbReference>
<evidence type="ECO:0000259" key="7">
    <source>
        <dbReference type="PROSITE" id="PS52004"/>
    </source>
</evidence>
<dbReference type="InterPro" id="IPR006162">
    <property type="entry name" value="Ppantetheine_attach_site"/>
</dbReference>
<evidence type="ECO:0000313" key="9">
    <source>
        <dbReference type="Proteomes" id="UP000053244"/>
    </source>
</evidence>
<dbReference type="InterPro" id="IPR001227">
    <property type="entry name" value="Ac_transferase_dom_sf"/>
</dbReference>
<keyword evidence="2" id="KW-0597">Phosphoprotein</keyword>
<dbReference type="Pfam" id="PF00550">
    <property type="entry name" value="PP-binding"/>
    <property type="match status" value="1"/>
</dbReference>
<dbReference type="SMART" id="SM01294">
    <property type="entry name" value="PKS_PP_betabranch"/>
    <property type="match status" value="1"/>
</dbReference>
<dbReference type="PANTHER" id="PTHR43775">
    <property type="entry name" value="FATTY ACID SYNTHASE"/>
    <property type="match status" value="1"/>
</dbReference>
<dbReference type="CDD" id="cd08952">
    <property type="entry name" value="KR_1_SDR_x"/>
    <property type="match status" value="1"/>
</dbReference>
<accession>A0A0X3V8A2</accession>
<dbReference type="InterPro" id="IPR009081">
    <property type="entry name" value="PP-bd_ACP"/>
</dbReference>
<dbReference type="Gene3D" id="3.40.366.10">
    <property type="entry name" value="Malonyl-Coenzyme A Acyl Carrier Protein, domain 2"/>
    <property type="match status" value="2"/>
</dbReference>
<dbReference type="Pfam" id="PF16197">
    <property type="entry name" value="KAsynt_C_assoc"/>
    <property type="match status" value="1"/>
</dbReference>
<proteinExistence type="predicted"/>
<reference evidence="8 9" key="1">
    <citation type="submission" date="2015-10" db="EMBL/GenBank/DDBJ databases">
        <authorList>
            <person name="Gilbert D.G."/>
        </authorList>
    </citation>
    <scope>NUCLEOTIDE SEQUENCE [LARGE SCALE GENOMIC DNA]</scope>
    <source>
        <strain evidence="8 9">NRRL B-16712</strain>
    </source>
</reference>
<comment type="caution">
    <text evidence="8">The sequence shown here is derived from an EMBL/GenBank/DDBJ whole genome shotgun (WGS) entry which is preliminary data.</text>
</comment>
<dbReference type="PROSITE" id="PS50075">
    <property type="entry name" value="CARRIER"/>
    <property type="match status" value="1"/>
</dbReference>
<dbReference type="InterPro" id="IPR018201">
    <property type="entry name" value="Ketoacyl_synth_AS"/>
</dbReference>
<evidence type="ECO:0000313" key="8">
    <source>
        <dbReference type="EMBL" id="KUL40804.1"/>
    </source>
</evidence>
<dbReference type="SMART" id="SM00822">
    <property type="entry name" value="PKS_KR"/>
    <property type="match status" value="1"/>
</dbReference>
<dbReference type="FunFam" id="1.10.1200.10:FF:000007">
    <property type="entry name" value="Probable polyketide synthase pks17"/>
    <property type="match status" value="1"/>
</dbReference>
<dbReference type="Proteomes" id="UP000053244">
    <property type="component" value="Unassembled WGS sequence"/>
</dbReference>
<dbReference type="CDD" id="cd00833">
    <property type="entry name" value="PKS"/>
    <property type="match status" value="1"/>
</dbReference>
<evidence type="ECO:0000259" key="6">
    <source>
        <dbReference type="PROSITE" id="PS50075"/>
    </source>
</evidence>
<dbReference type="GO" id="GO:0031177">
    <property type="term" value="F:phosphopantetheine binding"/>
    <property type="evidence" value="ECO:0007669"/>
    <property type="project" value="InterPro"/>
</dbReference>
<dbReference type="GO" id="GO:0004312">
    <property type="term" value="F:fatty acid synthase activity"/>
    <property type="evidence" value="ECO:0007669"/>
    <property type="project" value="TreeGrafter"/>
</dbReference>
<dbReference type="SMART" id="SM00827">
    <property type="entry name" value="PKS_AT"/>
    <property type="match status" value="1"/>
</dbReference>
<dbReference type="Pfam" id="PF18369">
    <property type="entry name" value="PKS_DE"/>
    <property type="match status" value="1"/>
</dbReference>
<keyword evidence="3" id="KW-0808">Transferase</keyword>
<gene>
    <name evidence="8" type="ORF">ADL15_05930</name>
</gene>
<evidence type="ECO:0000256" key="4">
    <source>
        <dbReference type="ARBA" id="ARBA00023268"/>
    </source>
</evidence>
<dbReference type="InterPro" id="IPR016039">
    <property type="entry name" value="Thiolase-like"/>
</dbReference>
<keyword evidence="4" id="KW-0511">Multifunctional enzyme</keyword>
<evidence type="ECO:0000256" key="3">
    <source>
        <dbReference type="ARBA" id="ARBA00022679"/>
    </source>
</evidence>
<dbReference type="InterPro" id="IPR041618">
    <property type="entry name" value="PKS_DE"/>
</dbReference>